<protein>
    <submittedName>
        <fullName evidence="4">Isochorismatase</fullName>
    </submittedName>
</protein>
<evidence type="ECO:0000256" key="1">
    <source>
        <dbReference type="ARBA" id="ARBA00006336"/>
    </source>
</evidence>
<dbReference type="AlphaFoldDB" id="A0A0P9EJI3"/>
<dbReference type="InterPro" id="IPR050272">
    <property type="entry name" value="Isochorismatase-like_hydrls"/>
</dbReference>
<dbReference type="GO" id="GO:0016787">
    <property type="term" value="F:hydrolase activity"/>
    <property type="evidence" value="ECO:0007669"/>
    <property type="project" value="UniProtKB-KW"/>
</dbReference>
<dbReference type="Proteomes" id="UP000050482">
    <property type="component" value="Unassembled WGS sequence"/>
</dbReference>
<evidence type="ECO:0000313" key="4">
    <source>
        <dbReference type="EMBL" id="KPV43131.1"/>
    </source>
</evidence>
<evidence type="ECO:0000259" key="3">
    <source>
        <dbReference type="Pfam" id="PF00857"/>
    </source>
</evidence>
<dbReference type="SUPFAM" id="SSF52499">
    <property type="entry name" value="Isochorismatase-like hydrolases"/>
    <property type="match status" value="1"/>
</dbReference>
<gene>
    <name evidence="4" type="ORF">AN477_14280</name>
</gene>
<sequence>MDVQNGIVSRFAKSEDTLAPFQKAVAAAREAGVPVIFVRVGFRNGYPEVSPRNKSFSAISKHGGMTVSEASTQIHESVAPLPSEPVVTKLRVSAFTGSDLEVILRGQSVDTLVLCGIATSGVVLSTLREAADKDYGLVVLSDACLDADEEVHRVLLEKVFPRQADVVTVDNWIATL</sequence>
<dbReference type="OrthoDB" id="9785724at2"/>
<accession>A0A0P9EJI3</accession>
<comment type="caution">
    <text evidence="4">The sequence shown here is derived from an EMBL/GenBank/DDBJ whole genome shotgun (WGS) entry which is preliminary data.</text>
</comment>
<reference evidence="4 5" key="1">
    <citation type="submission" date="2015-09" db="EMBL/GenBank/DDBJ databases">
        <title>Draft genome sequence of Alicyclobacillus ferrooxydans DSM 22381.</title>
        <authorList>
            <person name="Hemp J."/>
        </authorList>
    </citation>
    <scope>NUCLEOTIDE SEQUENCE [LARGE SCALE GENOMIC DNA]</scope>
    <source>
        <strain evidence="4 5">TC-34</strain>
    </source>
</reference>
<dbReference type="EMBL" id="LJCO01000058">
    <property type="protein sequence ID" value="KPV43131.1"/>
    <property type="molecule type" value="Genomic_DNA"/>
</dbReference>
<evidence type="ECO:0000313" key="5">
    <source>
        <dbReference type="Proteomes" id="UP000050482"/>
    </source>
</evidence>
<dbReference type="PATRIC" id="fig|471514.4.peg.2229"/>
<comment type="similarity">
    <text evidence="1">Belongs to the isochorismatase family.</text>
</comment>
<feature type="domain" description="Isochorismatase-like" evidence="3">
    <location>
        <begin position="2"/>
        <end position="170"/>
    </location>
</feature>
<dbReference type="PANTHER" id="PTHR43540">
    <property type="entry name" value="PEROXYUREIDOACRYLATE/UREIDOACRYLATE AMIDOHYDROLASE-RELATED"/>
    <property type="match status" value="1"/>
</dbReference>
<dbReference type="Pfam" id="PF00857">
    <property type="entry name" value="Isochorismatase"/>
    <property type="match status" value="1"/>
</dbReference>
<dbReference type="CDD" id="cd00431">
    <property type="entry name" value="cysteine_hydrolases"/>
    <property type="match status" value="1"/>
</dbReference>
<organism evidence="4 5">
    <name type="scientific">Alicyclobacillus ferrooxydans</name>
    <dbReference type="NCBI Taxonomy" id="471514"/>
    <lineage>
        <taxon>Bacteria</taxon>
        <taxon>Bacillati</taxon>
        <taxon>Bacillota</taxon>
        <taxon>Bacilli</taxon>
        <taxon>Bacillales</taxon>
        <taxon>Alicyclobacillaceae</taxon>
        <taxon>Alicyclobacillus</taxon>
    </lineage>
</organism>
<name>A0A0P9EJI3_9BACL</name>
<dbReference type="InterPro" id="IPR000868">
    <property type="entry name" value="Isochorismatase-like_dom"/>
</dbReference>
<evidence type="ECO:0000256" key="2">
    <source>
        <dbReference type="ARBA" id="ARBA00022801"/>
    </source>
</evidence>
<dbReference type="InterPro" id="IPR036380">
    <property type="entry name" value="Isochorismatase-like_sf"/>
</dbReference>
<dbReference type="Gene3D" id="3.40.50.850">
    <property type="entry name" value="Isochorismatase-like"/>
    <property type="match status" value="1"/>
</dbReference>
<dbReference type="RefSeq" id="WP_054969874.1">
    <property type="nucleotide sequence ID" value="NZ_LJCO01000058.1"/>
</dbReference>
<keyword evidence="2" id="KW-0378">Hydrolase</keyword>
<proteinExistence type="inferred from homology"/>
<dbReference type="STRING" id="471514.AN477_14280"/>
<keyword evidence="5" id="KW-1185">Reference proteome</keyword>